<evidence type="ECO:0000256" key="4">
    <source>
        <dbReference type="ARBA" id="ARBA00007507"/>
    </source>
</evidence>
<proteinExistence type="inferred from homology"/>
<evidence type="ECO:0000256" key="21">
    <source>
        <dbReference type="PIRSR" id="PIRSR606689-2"/>
    </source>
</evidence>
<dbReference type="CDD" id="cd00879">
    <property type="entry name" value="Sar1"/>
    <property type="match status" value="1"/>
</dbReference>
<evidence type="ECO:0000256" key="11">
    <source>
        <dbReference type="ARBA" id="ARBA00022892"/>
    </source>
</evidence>
<feature type="region of interest" description="Disordered" evidence="23">
    <location>
        <begin position="224"/>
        <end position="250"/>
    </location>
</feature>
<feature type="binding site" evidence="20">
    <location>
        <begin position="856"/>
        <end position="859"/>
    </location>
    <ligand>
        <name>GTP</name>
        <dbReference type="ChEBI" id="CHEBI:37565"/>
    </ligand>
</feature>
<organism evidence="24 25">
    <name type="scientific">Lasiosphaeria miniovina</name>
    <dbReference type="NCBI Taxonomy" id="1954250"/>
    <lineage>
        <taxon>Eukaryota</taxon>
        <taxon>Fungi</taxon>
        <taxon>Dikarya</taxon>
        <taxon>Ascomycota</taxon>
        <taxon>Pezizomycotina</taxon>
        <taxon>Sordariomycetes</taxon>
        <taxon>Sordariomycetidae</taxon>
        <taxon>Sordariales</taxon>
        <taxon>Lasiosphaeriaceae</taxon>
        <taxon>Lasiosphaeria</taxon>
    </lineage>
</organism>
<dbReference type="GO" id="GO:0005789">
    <property type="term" value="C:endoplasmic reticulum membrane"/>
    <property type="evidence" value="ECO:0007669"/>
    <property type="project" value="UniProtKB-SubCell"/>
</dbReference>
<feature type="binding site" evidence="19">
    <location>
        <position position="859"/>
    </location>
    <ligand>
        <name>GTP</name>
        <dbReference type="ChEBI" id="CHEBI:37565"/>
    </ligand>
</feature>
<feature type="binding site" evidence="19">
    <location>
        <position position="761"/>
    </location>
    <ligand>
        <name>GTP</name>
        <dbReference type="ChEBI" id="CHEBI:37565"/>
    </ligand>
</feature>
<dbReference type="GO" id="GO:0006886">
    <property type="term" value="P:intracellular protein transport"/>
    <property type="evidence" value="ECO:0007669"/>
    <property type="project" value="InterPro"/>
</dbReference>
<dbReference type="Pfam" id="PF00025">
    <property type="entry name" value="Arf"/>
    <property type="match status" value="1"/>
</dbReference>
<evidence type="ECO:0000256" key="16">
    <source>
        <dbReference type="ARBA" id="ARBA00023329"/>
    </source>
</evidence>
<dbReference type="RefSeq" id="XP_060298315.1">
    <property type="nucleotide sequence ID" value="XM_060445151.1"/>
</dbReference>
<dbReference type="Gene3D" id="3.40.50.300">
    <property type="entry name" value="P-loop containing nucleotide triphosphate hydrolases"/>
    <property type="match status" value="1"/>
</dbReference>
<evidence type="ECO:0000256" key="3">
    <source>
        <dbReference type="ARBA" id="ARBA00004397"/>
    </source>
</evidence>
<dbReference type="InterPro" id="IPR018853">
    <property type="entry name" value="DUF2457"/>
</dbReference>
<evidence type="ECO:0000256" key="9">
    <source>
        <dbReference type="ARBA" id="ARBA00022801"/>
    </source>
</evidence>
<evidence type="ECO:0000256" key="10">
    <source>
        <dbReference type="ARBA" id="ARBA00022824"/>
    </source>
</evidence>
<evidence type="ECO:0000256" key="8">
    <source>
        <dbReference type="ARBA" id="ARBA00022741"/>
    </source>
</evidence>
<feature type="binding site" evidence="20">
    <location>
        <begin position="754"/>
        <end position="761"/>
    </location>
    <ligand>
        <name>GTP</name>
        <dbReference type="ChEBI" id="CHEBI:37565"/>
    </ligand>
</feature>
<keyword evidence="7 22" id="KW-0813">Transport</keyword>
<feature type="region of interest" description="Disordered" evidence="23">
    <location>
        <begin position="1"/>
        <end position="99"/>
    </location>
</feature>
<protein>
    <recommendedName>
        <fullName evidence="6">Small COPII coat GTPase SAR1</fullName>
    </recommendedName>
    <alternativeName>
        <fullName evidence="5">Small COPII coat GTPase sar1</fullName>
    </alternativeName>
</protein>
<evidence type="ECO:0000256" key="5">
    <source>
        <dbReference type="ARBA" id="ARBA00019961"/>
    </source>
</evidence>
<evidence type="ECO:0000256" key="23">
    <source>
        <dbReference type="SAM" id="MobiDB-lite"/>
    </source>
</evidence>
<keyword evidence="11 22" id="KW-0931">ER-Golgi transport</keyword>
<feature type="region of interest" description="Disordered" evidence="23">
    <location>
        <begin position="512"/>
        <end position="533"/>
    </location>
</feature>
<name>A0AA40E353_9PEZI</name>
<feature type="binding site" evidence="19">
    <location>
        <position position="760"/>
    </location>
    <ligand>
        <name>GTP</name>
        <dbReference type="ChEBI" id="CHEBI:37565"/>
    </ligand>
</feature>
<evidence type="ECO:0000256" key="19">
    <source>
        <dbReference type="PIRSR" id="PIRSR606687-2"/>
    </source>
</evidence>
<feature type="binding site" evidence="19">
    <location>
        <position position="759"/>
    </location>
    <ligand>
        <name>GTP</name>
        <dbReference type="ChEBI" id="CHEBI:37565"/>
    </ligand>
</feature>
<feature type="binding site" evidence="19">
    <location>
        <position position="900"/>
    </location>
    <ligand>
        <name>GTP</name>
        <dbReference type="ChEBI" id="CHEBI:37565"/>
    </ligand>
</feature>
<keyword evidence="10 22" id="KW-0256">Endoplasmic reticulum</keyword>
<feature type="compositionally biased region" description="Polar residues" evidence="23">
    <location>
        <begin position="46"/>
        <end position="55"/>
    </location>
</feature>
<feature type="binding site" evidence="19">
    <location>
        <position position="856"/>
    </location>
    <ligand>
        <name>GTP</name>
        <dbReference type="ChEBI" id="CHEBI:37565"/>
    </ligand>
</feature>
<evidence type="ECO:0000256" key="15">
    <source>
        <dbReference type="ARBA" id="ARBA00023136"/>
    </source>
</evidence>
<feature type="binding site" evidence="20">
    <location>
        <position position="800"/>
    </location>
    <ligand>
        <name>GTP</name>
        <dbReference type="ChEBI" id="CHEBI:37565"/>
    </ligand>
</feature>
<accession>A0AA40E353</accession>
<dbReference type="GO" id="GO:0000139">
    <property type="term" value="C:Golgi membrane"/>
    <property type="evidence" value="ECO:0007669"/>
    <property type="project" value="UniProtKB-SubCell"/>
</dbReference>
<comment type="caution">
    <text evidence="24">The sequence shown here is derived from an EMBL/GenBank/DDBJ whole genome shotgun (WGS) entry which is preliminary data.</text>
</comment>
<dbReference type="SUPFAM" id="SSF52540">
    <property type="entry name" value="P-loop containing nucleoside triphosphate hydrolases"/>
    <property type="match status" value="1"/>
</dbReference>
<feature type="compositionally biased region" description="Basic and acidic residues" evidence="23">
    <location>
        <begin position="322"/>
        <end position="332"/>
    </location>
</feature>
<dbReference type="InterPro" id="IPR006687">
    <property type="entry name" value="Small_GTPase_SAR1"/>
</dbReference>
<keyword evidence="16" id="KW-0968">Cytoplasmic vesicle</keyword>
<gene>
    <name evidence="24" type="ORF">B0T26DRAFT_749800</name>
</gene>
<evidence type="ECO:0000256" key="18">
    <source>
        <dbReference type="PIRSR" id="PIRSR606687-1"/>
    </source>
</evidence>
<dbReference type="PANTHER" id="PTHR45684">
    <property type="entry name" value="RE74312P"/>
    <property type="match status" value="1"/>
</dbReference>
<dbReference type="GO" id="GO:0046872">
    <property type="term" value="F:metal ion binding"/>
    <property type="evidence" value="ECO:0007669"/>
    <property type="project" value="UniProtKB-KW"/>
</dbReference>
<feature type="region of interest" description="Disordered" evidence="23">
    <location>
        <begin position="556"/>
        <end position="624"/>
    </location>
</feature>
<feature type="region of interest" description="Disordered" evidence="23">
    <location>
        <begin position="322"/>
        <end position="483"/>
    </location>
</feature>
<feature type="compositionally biased region" description="Polar residues" evidence="23">
    <location>
        <begin position="11"/>
        <end position="26"/>
    </location>
</feature>
<dbReference type="FunFam" id="3.40.50.300:FF:000161">
    <property type="entry name" value="Small COPII coat GTPase"/>
    <property type="match status" value="1"/>
</dbReference>
<feature type="compositionally biased region" description="Basic residues" evidence="23">
    <location>
        <begin position="578"/>
        <end position="593"/>
    </location>
</feature>
<comment type="similarity">
    <text evidence="4 22">Belongs to the small GTPase superfamily. SAR1 family.</text>
</comment>
<feature type="binding site" evidence="19">
    <location>
        <position position="899"/>
    </location>
    <ligand>
        <name>GTP</name>
        <dbReference type="ChEBI" id="CHEBI:37565"/>
    </ligand>
</feature>
<keyword evidence="15" id="KW-0472">Membrane</keyword>
<evidence type="ECO:0000256" key="1">
    <source>
        <dbReference type="ARBA" id="ARBA00004255"/>
    </source>
</evidence>
<evidence type="ECO:0000256" key="12">
    <source>
        <dbReference type="ARBA" id="ARBA00022927"/>
    </source>
</evidence>
<dbReference type="InterPro" id="IPR027417">
    <property type="entry name" value="P-loop_NTPase"/>
</dbReference>
<dbReference type="Pfam" id="PF10446">
    <property type="entry name" value="DUF2457"/>
    <property type="match status" value="1"/>
</dbReference>
<keyword evidence="9" id="KW-0378">Hydrolase</keyword>
<feature type="compositionally biased region" description="Polar residues" evidence="23">
    <location>
        <begin position="427"/>
        <end position="436"/>
    </location>
</feature>
<evidence type="ECO:0000256" key="13">
    <source>
        <dbReference type="ARBA" id="ARBA00023034"/>
    </source>
</evidence>
<dbReference type="SMART" id="SM00177">
    <property type="entry name" value="ARF"/>
    <property type="match status" value="1"/>
</dbReference>
<dbReference type="AlphaFoldDB" id="A0AA40E353"/>
<feature type="compositionally biased region" description="Basic residues" evidence="23">
    <location>
        <begin position="450"/>
        <end position="465"/>
    </location>
</feature>
<feature type="binding site" evidence="19">
    <location>
        <position position="757"/>
    </location>
    <ligand>
        <name>GTP</name>
        <dbReference type="ChEBI" id="CHEBI:37565"/>
    </ligand>
</feature>
<dbReference type="PROSITE" id="PS51422">
    <property type="entry name" value="SAR1"/>
    <property type="match status" value="1"/>
</dbReference>
<evidence type="ECO:0000256" key="6">
    <source>
        <dbReference type="ARBA" id="ARBA00021124"/>
    </source>
</evidence>
<dbReference type="EMBL" id="JAUIRO010000003">
    <property type="protein sequence ID" value="KAK0722391.1"/>
    <property type="molecule type" value="Genomic_DNA"/>
</dbReference>
<evidence type="ECO:0000256" key="17">
    <source>
        <dbReference type="ARBA" id="ARBA00048548"/>
    </source>
</evidence>
<dbReference type="PROSITE" id="PS51417">
    <property type="entry name" value="ARF"/>
    <property type="match status" value="1"/>
</dbReference>
<feature type="binding site" evidence="18">
    <location>
        <position position="756"/>
    </location>
    <ligand>
        <name>Mg(2+)</name>
        <dbReference type="ChEBI" id="CHEBI:18420"/>
    </ligand>
</feature>
<keyword evidence="13 22" id="KW-0333">Golgi apparatus</keyword>
<dbReference type="NCBIfam" id="TIGR00231">
    <property type="entry name" value="small_GTP"/>
    <property type="match status" value="1"/>
</dbReference>
<dbReference type="InterPro" id="IPR006689">
    <property type="entry name" value="Small_GTPase_ARF/SAR"/>
</dbReference>
<feature type="compositionally biased region" description="Acidic residues" evidence="23">
    <location>
        <begin position="29"/>
        <end position="40"/>
    </location>
</feature>
<evidence type="ECO:0000313" key="24">
    <source>
        <dbReference type="EMBL" id="KAK0722391.1"/>
    </source>
</evidence>
<dbReference type="Proteomes" id="UP001172101">
    <property type="component" value="Unassembled WGS sequence"/>
</dbReference>
<evidence type="ECO:0000313" key="25">
    <source>
        <dbReference type="Proteomes" id="UP001172101"/>
    </source>
</evidence>
<keyword evidence="12 22" id="KW-0653">Protein transport</keyword>
<dbReference type="GO" id="GO:0012507">
    <property type="term" value="C:ER to Golgi transport vesicle membrane"/>
    <property type="evidence" value="ECO:0007669"/>
    <property type="project" value="UniProtKB-SubCell"/>
</dbReference>
<evidence type="ECO:0000256" key="22">
    <source>
        <dbReference type="RuleBase" id="RU003926"/>
    </source>
</evidence>
<keyword evidence="18" id="KW-0460">Magnesium</keyword>
<comment type="catalytic activity">
    <reaction evidence="17">
        <text>GTP + H2O = GDP + phosphate + H(+)</text>
        <dbReference type="Rhea" id="RHEA:19669"/>
        <dbReference type="ChEBI" id="CHEBI:15377"/>
        <dbReference type="ChEBI" id="CHEBI:15378"/>
        <dbReference type="ChEBI" id="CHEBI:37565"/>
        <dbReference type="ChEBI" id="CHEBI:43474"/>
        <dbReference type="ChEBI" id="CHEBI:58189"/>
    </reaction>
</comment>
<keyword evidence="18" id="KW-0479">Metal-binding</keyword>
<sequence>MDHHHNPHDYANSSVLAWTASQSANVEPSAEDDAGGDADEPPERSSLVSPSSNQFPRAPVRRGSEHHSLLTKALQSHSDDDVDSGPLRGTRRRRSITSNFSLASTELTCDTGITTPARTNSPSPPLQDMGFVPIAIRDAKNIPLSGTAQRLKDPAVQALEKKRCISFACAARPKPDENVSGFQAPKATTEAARVQEAPKRPSIKFACAAQAPLKAPLTQDALATTPKPKVLPSTPSATPPSLQKPRSPSTVRCFRIMTPRRPSQSPVAVRAKKWLTANSKDLQSECARFHEFASDEPLEDDWIRRDDPSSKPKLTIYDTLEKENAIRKLGKEAEEEAELEDDEDGEEEDEDEDDENSREDDDEDNLDNEIGNGGAENKNNVDLEYGWDDDASDGYKTDNEVGFADSDSEDDDLVLWTTRKAGHHSLSGATPVQRRSSVGEHSDSSDFSTHKSRMRHARSRRRRARPVMFRPGTPELPDSTDFVCGTLDEDRPLEEAYISCVAARKRNNHQIIPQDIDPSFPTSEPEDEAEELYKKGFCDSDDHLWLHGELEGIHDERERLGRKKKSERASPLRCRSPPPKRRPSPAPKARGRSPPRLFDRQSPRRLRSPPPLQVAVKSPQASPVQSGRVIAFKSLAFRPGLTHTKSLPRAPAMFPLVKGRKTKAGTTTTKESHIRGAIDIVKGLEQKRQRRREKFYQKYCNRARKEKAQVKRPPPGQGAERMREVGLFMAGKIVYDVLSSLGLLNKHAKLLFLGLDNAGKTTLLHMLKNDRVAILQPTLHPTSEELAIGNVKFTTFDLGGHQQARRLWKDYFPEVNGIVFLVDAKDHERFPEAKAELDALLSMEELSKVPFVVLGNKIDHPDAVSEDELRHQLGMYQTTGKGKVPLEGIRPIEVFMCSVVMRQGYGEGIRWLSQYV</sequence>
<feature type="compositionally biased region" description="Acidic residues" evidence="23">
    <location>
        <begin position="333"/>
        <end position="367"/>
    </location>
</feature>
<feature type="binding site" evidence="21">
    <location>
        <position position="761"/>
    </location>
    <ligand>
        <name>Mg(2+)</name>
        <dbReference type="ChEBI" id="CHEBI:18420"/>
    </ligand>
</feature>
<dbReference type="SMART" id="SM00178">
    <property type="entry name" value="SAR"/>
    <property type="match status" value="1"/>
</dbReference>
<dbReference type="GeneID" id="85328421"/>
<dbReference type="GO" id="GO:0003924">
    <property type="term" value="F:GTPase activity"/>
    <property type="evidence" value="ECO:0007669"/>
    <property type="project" value="InterPro"/>
</dbReference>
<evidence type="ECO:0000256" key="20">
    <source>
        <dbReference type="PIRSR" id="PIRSR606689-1"/>
    </source>
</evidence>
<keyword evidence="25" id="KW-1185">Reference proteome</keyword>
<dbReference type="GO" id="GO:0016192">
    <property type="term" value="P:vesicle-mediated transport"/>
    <property type="evidence" value="ECO:0007669"/>
    <property type="project" value="UniProtKB-KW"/>
</dbReference>
<feature type="binding site" evidence="21">
    <location>
        <position position="778"/>
    </location>
    <ligand>
        <name>Mg(2+)</name>
        <dbReference type="ChEBI" id="CHEBI:18420"/>
    </ligand>
</feature>
<keyword evidence="8 19" id="KW-0547">Nucleotide-binding</keyword>
<evidence type="ECO:0000256" key="7">
    <source>
        <dbReference type="ARBA" id="ARBA00022448"/>
    </source>
</evidence>
<comment type="subcellular location">
    <subcellularLocation>
        <location evidence="2">Cytoplasmic vesicle</location>
        <location evidence="2">COPII-coated vesicle membrane</location>
        <topology evidence="2">Peripheral membrane protein</topology>
        <orientation evidence="2">Cytoplasmic side</orientation>
    </subcellularLocation>
    <subcellularLocation>
        <location evidence="3">Endoplasmic reticulum membrane</location>
        <topology evidence="3">Peripheral membrane protein</topology>
        <orientation evidence="3">Cytoplasmic side</orientation>
    </subcellularLocation>
    <subcellularLocation>
        <location evidence="1">Golgi apparatus membrane</location>
        <topology evidence="1">Peripheral membrane protein</topology>
        <orientation evidence="1">Cytoplasmic side</orientation>
    </subcellularLocation>
</comment>
<dbReference type="PRINTS" id="PR00328">
    <property type="entry name" value="SAR1GTPBP"/>
</dbReference>
<feature type="compositionally biased region" description="Low complexity" evidence="23">
    <location>
        <begin position="232"/>
        <end position="241"/>
    </location>
</feature>
<evidence type="ECO:0000256" key="14">
    <source>
        <dbReference type="ARBA" id="ARBA00023134"/>
    </source>
</evidence>
<feature type="binding site" evidence="19">
    <location>
        <position position="857"/>
    </location>
    <ligand>
        <name>GTP</name>
        <dbReference type="ChEBI" id="CHEBI:37565"/>
    </ligand>
</feature>
<keyword evidence="14 20" id="KW-0342">GTP-binding</keyword>
<dbReference type="InterPro" id="IPR005225">
    <property type="entry name" value="Small_GTP-bd"/>
</dbReference>
<dbReference type="GO" id="GO:0005525">
    <property type="term" value="F:GTP binding"/>
    <property type="evidence" value="ECO:0007669"/>
    <property type="project" value="UniProtKB-KW"/>
</dbReference>
<reference evidence="24" key="1">
    <citation type="submission" date="2023-06" db="EMBL/GenBank/DDBJ databases">
        <title>Genome-scale phylogeny and comparative genomics of the fungal order Sordariales.</title>
        <authorList>
            <consortium name="Lawrence Berkeley National Laboratory"/>
            <person name="Hensen N."/>
            <person name="Bonometti L."/>
            <person name="Westerberg I."/>
            <person name="Brannstrom I.O."/>
            <person name="Guillou S."/>
            <person name="Cros-Aarteil S."/>
            <person name="Calhoun S."/>
            <person name="Haridas S."/>
            <person name="Kuo A."/>
            <person name="Mondo S."/>
            <person name="Pangilinan J."/>
            <person name="Riley R."/>
            <person name="LaButti K."/>
            <person name="Andreopoulos B."/>
            <person name="Lipzen A."/>
            <person name="Chen C."/>
            <person name="Yanf M."/>
            <person name="Daum C."/>
            <person name="Ng V."/>
            <person name="Clum A."/>
            <person name="Steindorff A."/>
            <person name="Ohm R."/>
            <person name="Martin F."/>
            <person name="Silar P."/>
            <person name="Natvig D."/>
            <person name="Lalanne C."/>
            <person name="Gautier V."/>
            <person name="Ament-velasquez S.L."/>
            <person name="Kruys A."/>
            <person name="Hutchinson M.I."/>
            <person name="Powell A.J."/>
            <person name="Barry K."/>
            <person name="Miller A.N."/>
            <person name="Grigoriev I.V."/>
            <person name="Debuchy R."/>
            <person name="Gladieux P."/>
            <person name="Thoren M.H."/>
            <person name="Johannesson H."/>
        </authorList>
    </citation>
    <scope>NUCLEOTIDE SEQUENCE</scope>
    <source>
        <strain evidence="24">SMH2392-1A</strain>
    </source>
</reference>
<feature type="binding site" evidence="19">
    <location>
        <position position="762"/>
    </location>
    <ligand>
        <name>GTP</name>
        <dbReference type="ChEBI" id="CHEBI:37565"/>
    </ligand>
</feature>
<evidence type="ECO:0000256" key="2">
    <source>
        <dbReference type="ARBA" id="ARBA00004299"/>
    </source>
</evidence>